<dbReference type="PROSITE" id="PS51257">
    <property type="entry name" value="PROKAR_LIPOPROTEIN"/>
    <property type="match status" value="1"/>
</dbReference>
<dbReference type="PATRIC" id="fig|1158610.3.peg.2369"/>
<feature type="compositionally biased region" description="Low complexity" evidence="1">
    <location>
        <begin position="24"/>
        <end position="55"/>
    </location>
</feature>
<proteinExistence type="predicted"/>
<dbReference type="EMBL" id="AJAT01000017">
    <property type="protein sequence ID" value="EOL42046.1"/>
    <property type="molecule type" value="Genomic_DNA"/>
</dbReference>
<comment type="caution">
    <text evidence="3">The sequence shown here is derived from an EMBL/GenBank/DDBJ whole genome shotgun (WGS) entry which is preliminary data.</text>
</comment>
<dbReference type="Proteomes" id="UP000013785">
    <property type="component" value="Unassembled WGS sequence"/>
</dbReference>
<evidence type="ECO:0000313" key="4">
    <source>
        <dbReference type="Proteomes" id="UP000013785"/>
    </source>
</evidence>
<keyword evidence="4" id="KW-1185">Reference proteome</keyword>
<dbReference type="STRING" id="154621.RV11_GL003462"/>
<dbReference type="OrthoDB" id="2138638at2"/>
<feature type="compositionally biased region" description="Low complexity" evidence="1">
    <location>
        <begin position="63"/>
        <end position="85"/>
    </location>
</feature>
<sequence>MKKTFLLFLLVPFILGACGKPSDTKNSSTSNTSVVSTTSQTSTTSTSSTSTAISETSEKSSESKNSSTTNSQTSTSTNSTSSSEEGTNAQAQLNSAYPEVLLPAIVPIGDGYLNIAADGNNQKLSVLYFALDSSLVLNSKQLNLETPVASYLKNTFNSKEEAKVAVNPISDNGGTKVDLGSGITGYQQGAAGSSYLSWKEGNWNLVVRASNVEGQEPQTLAKQVVAYLEKAALPAPKNSGQITLDLNNTGAKANQVVWQEGSVVYTVTHQDPMSALEMAVSMNQ</sequence>
<dbReference type="RefSeq" id="WP_010769038.1">
    <property type="nucleotide sequence ID" value="NZ_ASWE01000001.1"/>
</dbReference>
<gene>
    <name evidence="3" type="ORF">UC3_02394</name>
</gene>
<dbReference type="HOGENOM" id="CLU_077106_0_0_9"/>
<accession>R3W3K9</accession>
<feature type="signal peptide" evidence="2">
    <location>
        <begin position="1"/>
        <end position="17"/>
    </location>
</feature>
<protein>
    <recommendedName>
        <fullName evidence="5">Lipoprotein</fullName>
    </recommendedName>
</protein>
<organism evidence="3 4">
    <name type="scientific">Enterococcus phoeniculicola ATCC BAA-412</name>
    <dbReference type="NCBI Taxonomy" id="1158610"/>
    <lineage>
        <taxon>Bacteria</taxon>
        <taxon>Bacillati</taxon>
        <taxon>Bacillota</taxon>
        <taxon>Bacilli</taxon>
        <taxon>Lactobacillales</taxon>
        <taxon>Enterococcaceae</taxon>
        <taxon>Enterococcus</taxon>
    </lineage>
</organism>
<dbReference type="eggNOG" id="COG4447">
    <property type="taxonomic scope" value="Bacteria"/>
</dbReference>
<evidence type="ECO:0000256" key="1">
    <source>
        <dbReference type="SAM" id="MobiDB-lite"/>
    </source>
</evidence>
<name>R3W3K9_9ENTE</name>
<keyword evidence="2" id="KW-0732">Signal</keyword>
<evidence type="ECO:0000313" key="3">
    <source>
        <dbReference type="EMBL" id="EOL42046.1"/>
    </source>
</evidence>
<evidence type="ECO:0000256" key="2">
    <source>
        <dbReference type="SAM" id="SignalP"/>
    </source>
</evidence>
<evidence type="ECO:0008006" key="5">
    <source>
        <dbReference type="Google" id="ProtNLM"/>
    </source>
</evidence>
<feature type="chain" id="PRO_5038965637" description="Lipoprotein" evidence="2">
    <location>
        <begin position="18"/>
        <end position="284"/>
    </location>
</feature>
<reference evidence="3 4" key="1">
    <citation type="submission" date="2013-02" db="EMBL/GenBank/DDBJ databases">
        <title>The Genome Sequence of Enterococcus phoeniculicola BAA-412.</title>
        <authorList>
            <consortium name="The Broad Institute Genome Sequencing Platform"/>
            <consortium name="The Broad Institute Genome Sequencing Center for Infectious Disease"/>
            <person name="Earl A.M."/>
            <person name="Gilmore M.S."/>
            <person name="Lebreton F."/>
            <person name="Walker B."/>
            <person name="Young S.K."/>
            <person name="Zeng Q."/>
            <person name="Gargeya S."/>
            <person name="Fitzgerald M."/>
            <person name="Haas B."/>
            <person name="Abouelleil A."/>
            <person name="Alvarado L."/>
            <person name="Arachchi H.M."/>
            <person name="Berlin A.M."/>
            <person name="Chapman S.B."/>
            <person name="Dewar J."/>
            <person name="Goldberg J."/>
            <person name="Griggs A."/>
            <person name="Gujja S."/>
            <person name="Hansen M."/>
            <person name="Howarth C."/>
            <person name="Imamovic A."/>
            <person name="Larimer J."/>
            <person name="McCowan C."/>
            <person name="Murphy C."/>
            <person name="Neiman D."/>
            <person name="Pearson M."/>
            <person name="Priest M."/>
            <person name="Roberts A."/>
            <person name="Saif S."/>
            <person name="Shea T."/>
            <person name="Sisk P."/>
            <person name="Sykes S."/>
            <person name="Wortman J."/>
            <person name="Nusbaum C."/>
            <person name="Birren B."/>
        </authorList>
    </citation>
    <scope>NUCLEOTIDE SEQUENCE [LARGE SCALE GENOMIC DNA]</scope>
    <source>
        <strain evidence="3 4">ATCC BAA-412</strain>
    </source>
</reference>
<dbReference type="AlphaFoldDB" id="R3W3K9"/>
<feature type="region of interest" description="Disordered" evidence="1">
    <location>
        <begin position="21"/>
        <end position="90"/>
    </location>
</feature>